<comment type="caution">
    <text evidence="1">The sequence shown here is derived from an EMBL/GenBank/DDBJ whole genome shotgun (WGS) entry which is preliminary data.</text>
</comment>
<dbReference type="Proteomes" id="UP001597135">
    <property type="component" value="Unassembled WGS sequence"/>
</dbReference>
<evidence type="ECO:0000313" key="1">
    <source>
        <dbReference type="EMBL" id="MFD1342199.1"/>
    </source>
</evidence>
<reference evidence="2" key="1">
    <citation type="journal article" date="2019" name="Int. J. Syst. Evol. Microbiol.">
        <title>The Global Catalogue of Microorganisms (GCM) 10K type strain sequencing project: providing services to taxonomists for standard genome sequencing and annotation.</title>
        <authorList>
            <consortium name="The Broad Institute Genomics Platform"/>
            <consortium name="The Broad Institute Genome Sequencing Center for Infectious Disease"/>
            <person name="Wu L."/>
            <person name="Ma J."/>
        </authorList>
    </citation>
    <scope>NUCLEOTIDE SEQUENCE [LARGE SCALE GENOMIC DNA]</scope>
    <source>
        <strain evidence="2">CCUG 62953</strain>
    </source>
</reference>
<name>A0ABW3ZGH1_9RHOB</name>
<dbReference type="Pfam" id="PF07309">
    <property type="entry name" value="FlaF"/>
    <property type="match status" value="1"/>
</dbReference>
<keyword evidence="2" id="KW-1185">Reference proteome</keyword>
<keyword evidence="1" id="KW-0969">Cilium</keyword>
<protein>
    <submittedName>
        <fullName evidence="1">Flagellar biosynthesis regulator FlaF</fullName>
    </submittedName>
</protein>
<keyword evidence="1" id="KW-0966">Cell projection</keyword>
<dbReference type="InterPro" id="IPR010845">
    <property type="entry name" value="FlaF"/>
</dbReference>
<sequence length="125" mass="13697">MTLLSLAKTGYADCSTSTRTARGVEYDLIALVTHRLRDAARQGKTDYPAFAKAIAENRRLWTVLASSVSDAENGLPNELRSRIFYLAEFTEVHSRRVLTGDANVAPLLEINTAMLRGLATVELVG</sequence>
<gene>
    <name evidence="1" type="primary">flaF</name>
    <name evidence="1" type="ORF">ACFQ4E_07200</name>
</gene>
<organism evidence="1 2">
    <name type="scientific">Litorisediminicola beolgyonensis</name>
    <dbReference type="NCBI Taxonomy" id="1173614"/>
    <lineage>
        <taxon>Bacteria</taxon>
        <taxon>Pseudomonadati</taxon>
        <taxon>Pseudomonadota</taxon>
        <taxon>Alphaproteobacteria</taxon>
        <taxon>Rhodobacterales</taxon>
        <taxon>Paracoccaceae</taxon>
        <taxon>Litorisediminicola</taxon>
    </lineage>
</organism>
<dbReference type="EMBL" id="JBHTMU010000009">
    <property type="protein sequence ID" value="MFD1342199.1"/>
    <property type="molecule type" value="Genomic_DNA"/>
</dbReference>
<dbReference type="RefSeq" id="WP_386802260.1">
    <property type="nucleotide sequence ID" value="NZ_JBHTMU010000009.1"/>
</dbReference>
<evidence type="ECO:0000313" key="2">
    <source>
        <dbReference type="Proteomes" id="UP001597135"/>
    </source>
</evidence>
<accession>A0ABW3ZGH1</accession>
<dbReference type="NCBIfam" id="NF009435">
    <property type="entry name" value="PRK12794.1"/>
    <property type="match status" value="1"/>
</dbReference>
<keyword evidence="1" id="KW-0282">Flagellum</keyword>
<proteinExistence type="predicted"/>